<keyword evidence="2" id="KW-0808">Transferase</keyword>
<gene>
    <name evidence="2" type="ORF">R50_0344</name>
</gene>
<dbReference type="Pfam" id="PF13692">
    <property type="entry name" value="Glyco_trans_1_4"/>
    <property type="match status" value="1"/>
</dbReference>
<dbReference type="Gene3D" id="3.40.50.2000">
    <property type="entry name" value="Glycogen Phosphorylase B"/>
    <property type="match status" value="2"/>
</dbReference>
<dbReference type="PANTHER" id="PTHR12526">
    <property type="entry name" value="GLYCOSYLTRANSFERASE"/>
    <property type="match status" value="1"/>
</dbReference>
<protein>
    <submittedName>
        <fullName evidence="2">Putative D-inositol 3-phosphate glycosyltransferase</fullName>
        <ecNumber evidence="2">2.4.1.250</ecNumber>
    </submittedName>
</protein>
<evidence type="ECO:0000313" key="3">
    <source>
        <dbReference type="Proteomes" id="UP000503399"/>
    </source>
</evidence>
<dbReference type="AlphaFoldDB" id="A0A6F8ZDW1"/>
<dbReference type="CDD" id="cd03811">
    <property type="entry name" value="GT4_GT28_WabH-like"/>
    <property type="match status" value="1"/>
</dbReference>
<dbReference type="InterPro" id="IPR028098">
    <property type="entry name" value="Glyco_trans_4-like_N"/>
</dbReference>
<feature type="domain" description="Glycosyltransferase subfamily 4-like N-terminal" evidence="1">
    <location>
        <begin position="13"/>
        <end position="173"/>
    </location>
</feature>
<proteinExistence type="predicted"/>
<dbReference type="Pfam" id="PF13439">
    <property type="entry name" value="Glyco_transf_4"/>
    <property type="match status" value="1"/>
</dbReference>
<dbReference type="Proteomes" id="UP000503399">
    <property type="component" value="Chromosome"/>
</dbReference>
<dbReference type="SUPFAM" id="SSF53756">
    <property type="entry name" value="UDP-Glycosyltransferase/glycogen phosphorylase"/>
    <property type="match status" value="1"/>
</dbReference>
<keyword evidence="2" id="KW-0328">Glycosyltransferase</keyword>
<name>A0A6F8ZDW1_9FIRM</name>
<keyword evidence="3" id="KW-1185">Reference proteome</keyword>
<dbReference type="GO" id="GO:0102710">
    <property type="term" value="F:D-inositol-3-phosphate glycosyltransferase activity"/>
    <property type="evidence" value="ECO:0007669"/>
    <property type="project" value="UniProtKB-EC"/>
</dbReference>
<dbReference type="EMBL" id="LR778114">
    <property type="protein sequence ID" value="CAB1127850.1"/>
    <property type="molecule type" value="Genomic_DNA"/>
</dbReference>
<evidence type="ECO:0000259" key="1">
    <source>
        <dbReference type="Pfam" id="PF13439"/>
    </source>
</evidence>
<dbReference type="EC" id="2.4.1.250" evidence="2"/>
<sequence>MRIVHITNDLDGGGVQTYLLRLLPALQSRGHQVHLVLVSGRGRLLAKLTAQGIPWTYLPAVGRMGSLKWPRPAAVAALAHRLRALHPDVVHTHLFLGNTVGRLAALRAGVPVVLATEHSSYFGKRWAARRLDRTLALRTTGVVAVSQWVADFTARQEGIPRDRFHVLPHGVDLPPRVPPRPGRGRVGLVGRLHPDKGGDLFLAAMARVMAEDPAVTAVVAGDGPAGPALRAAARRLGIAGRVEWAGWVEDPARLWGGLDLVVLPSRREGFGLAALEAMAWGRPLVAADIPAFREITAGGRWARLVPLPPAAGVAAWAEAIRTALRVPPADPDGVRRHVATYYTFDQHLSGLERLYRELSAPAGRQAGGGRSSGC</sequence>
<reference evidence="2 3" key="1">
    <citation type="submission" date="2020-02" db="EMBL/GenBank/DDBJ databases">
        <authorList>
            <person name="Hogendoorn C."/>
        </authorList>
    </citation>
    <scope>NUCLEOTIDE SEQUENCE [LARGE SCALE GENOMIC DNA]</scope>
    <source>
        <strain evidence="2">R501</strain>
    </source>
</reference>
<accession>A0A6F8ZDW1</accession>
<organism evidence="2 3">
    <name type="scientific">Candidatus Hydrogenisulfobacillus filiaventi</name>
    <dbReference type="NCBI Taxonomy" id="2707344"/>
    <lineage>
        <taxon>Bacteria</taxon>
        <taxon>Bacillati</taxon>
        <taxon>Bacillota</taxon>
        <taxon>Clostridia</taxon>
        <taxon>Eubacteriales</taxon>
        <taxon>Clostridiales Family XVII. Incertae Sedis</taxon>
        <taxon>Candidatus Hydrogenisulfobacillus</taxon>
    </lineage>
</organism>
<dbReference type="PANTHER" id="PTHR12526:SF635">
    <property type="entry name" value="GLYCOSYL TRANSFERASE GROUP 1"/>
    <property type="match status" value="1"/>
</dbReference>
<evidence type="ECO:0000313" key="2">
    <source>
        <dbReference type="EMBL" id="CAB1127850.1"/>
    </source>
</evidence>
<dbReference type="KEGG" id="hfv:R50_0344"/>